<dbReference type="Pfam" id="PF00512">
    <property type="entry name" value="HisKA"/>
    <property type="match status" value="1"/>
</dbReference>
<dbReference type="GO" id="GO:0005524">
    <property type="term" value="F:ATP binding"/>
    <property type="evidence" value="ECO:0007669"/>
    <property type="project" value="UniProtKB-KW"/>
</dbReference>
<evidence type="ECO:0000256" key="1">
    <source>
        <dbReference type="ARBA" id="ARBA00000085"/>
    </source>
</evidence>
<evidence type="ECO:0000256" key="2">
    <source>
        <dbReference type="ARBA" id="ARBA00012438"/>
    </source>
</evidence>
<dbReference type="Pfam" id="PF02518">
    <property type="entry name" value="HATPase_c"/>
    <property type="match status" value="1"/>
</dbReference>
<evidence type="ECO:0000256" key="3">
    <source>
        <dbReference type="ARBA" id="ARBA00022553"/>
    </source>
</evidence>
<proteinExistence type="predicted"/>
<feature type="domain" description="Histidine kinase" evidence="9">
    <location>
        <begin position="284"/>
        <end position="510"/>
    </location>
</feature>
<evidence type="ECO:0000256" key="7">
    <source>
        <dbReference type="ARBA" id="ARBA00022840"/>
    </source>
</evidence>
<dbReference type="PROSITE" id="PS50109">
    <property type="entry name" value="HIS_KIN"/>
    <property type="match status" value="1"/>
</dbReference>
<dbReference type="Gene3D" id="3.30.565.10">
    <property type="entry name" value="Histidine kinase-like ATPase, C-terminal domain"/>
    <property type="match status" value="1"/>
</dbReference>
<dbReference type="EC" id="2.7.13.3" evidence="2"/>
<evidence type="ECO:0000256" key="5">
    <source>
        <dbReference type="ARBA" id="ARBA00022741"/>
    </source>
</evidence>
<keyword evidence="8" id="KW-0902">Two-component regulatory system</keyword>
<dbReference type="PANTHER" id="PTHR43065:SF10">
    <property type="entry name" value="PEROXIDE STRESS-ACTIVATED HISTIDINE KINASE MAK3"/>
    <property type="match status" value="1"/>
</dbReference>
<sequence>MEEVSTWGGLEVETTSSGDAKRIAAALWSWAAGSSLGLLAFTADGTVVAYNEPFARMWNVGENPPTSIVPFLEQIATEFVDADRKAFLEGITLDGGAWSRRVTRRDGRPFEWWSTPTPAVDQSEPLRVWGVRDARTDADLASALRTAESRLEVLALYTDGIVFELDADGRYLSIWTNNPALLARPSEDIKGRTLVEVLGKPLGEQLTASVRKLLATGERETLEYVIDVPEGRRWFTADPVLRPASPGHPPTTAFLVRDVTEQKKMQARLLQAERLASMGTLAAGVGHEINNPLAYLMLNLESISALVHGAGDWSPQTQPRDLQTLREAVRMAKEGAESVRKIVQDLRMFSREENVSGAAVDLRAVLDFSIMMALRTPPPGLRVTTEYGDADPPTVMAPEGRLVQIFVNLLTNAAQAMPSNRRDGNEIRVAVRPGEDGTVVVEVKDNGVGMPAEVLGHVFDPFFTTKTPGVGSGLGLSICHHIVTSLNGEISVESREGVGTTFRVTLPTSLRPELPQKRVR</sequence>
<dbReference type="InterPro" id="IPR003594">
    <property type="entry name" value="HATPase_dom"/>
</dbReference>
<dbReference type="Pfam" id="PF08448">
    <property type="entry name" value="PAS_4"/>
    <property type="match status" value="1"/>
</dbReference>
<keyword evidence="7" id="KW-0067">ATP-binding</keyword>
<evidence type="ECO:0000259" key="9">
    <source>
        <dbReference type="PROSITE" id="PS50109"/>
    </source>
</evidence>
<keyword evidence="11" id="KW-1185">Reference proteome</keyword>
<accession>A0A0K1PJE7</accession>
<dbReference type="InterPro" id="IPR003661">
    <property type="entry name" value="HisK_dim/P_dom"/>
</dbReference>
<dbReference type="PRINTS" id="PR00344">
    <property type="entry name" value="BCTRLSENSOR"/>
</dbReference>
<dbReference type="SMART" id="SM00388">
    <property type="entry name" value="HisKA"/>
    <property type="match status" value="1"/>
</dbReference>
<dbReference type="SMART" id="SM00387">
    <property type="entry name" value="HATPase_c"/>
    <property type="match status" value="1"/>
</dbReference>
<dbReference type="Proteomes" id="UP000064967">
    <property type="component" value="Chromosome"/>
</dbReference>
<gene>
    <name evidence="10" type="ORF">AKJ09_00311</name>
</gene>
<keyword evidence="3" id="KW-0597">Phosphoprotein</keyword>
<keyword evidence="5" id="KW-0547">Nucleotide-binding</keyword>
<protein>
    <recommendedName>
        <fullName evidence="2">histidine kinase</fullName>
        <ecNumber evidence="2">2.7.13.3</ecNumber>
    </recommendedName>
</protein>
<keyword evidence="4" id="KW-0808">Transferase</keyword>
<dbReference type="CDD" id="cd00075">
    <property type="entry name" value="HATPase"/>
    <property type="match status" value="1"/>
</dbReference>
<dbReference type="GO" id="GO:0000155">
    <property type="term" value="F:phosphorelay sensor kinase activity"/>
    <property type="evidence" value="ECO:0007669"/>
    <property type="project" value="InterPro"/>
</dbReference>
<dbReference type="InterPro" id="IPR005467">
    <property type="entry name" value="His_kinase_dom"/>
</dbReference>
<name>A0A0K1PJE7_9BACT</name>
<dbReference type="SUPFAM" id="SSF55874">
    <property type="entry name" value="ATPase domain of HSP90 chaperone/DNA topoisomerase II/histidine kinase"/>
    <property type="match status" value="1"/>
</dbReference>
<dbReference type="AlphaFoldDB" id="A0A0K1PJE7"/>
<dbReference type="STRING" id="1391654.AKJ09_00311"/>
<comment type="catalytic activity">
    <reaction evidence="1">
        <text>ATP + protein L-histidine = ADP + protein N-phospho-L-histidine.</text>
        <dbReference type="EC" id="2.7.13.3"/>
    </reaction>
</comment>
<keyword evidence="6 10" id="KW-0418">Kinase</keyword>
<dbReference type="InterPro" id="IPR004358">
    <property type="entry name" value="Sig_transdc_His_kin-like_C"/>
</dbReference>
<dbReference type="SUPFAM" id="SSF47384">
    <property type="entry name" value="Homodimeric domain of signal transducing histidine kinase"/>
    <property type="match status" value="1"/>
</dbReference>
<evidence type="ECO:0000256" key="8">
    <source>
        <dbReference type="ARBA" id="ARBA00023012"/>
    </source>
</evidence>
<organism evidence="10 11">
    <name type="scientific">Labilithrix luteola</name>
    <dbReference type="NCBI Taxonomy" id="1391654"/>
    <lineage>
        <taxon>Bacteria</taxon>
        <taxon>Pseudomonadati</taxon>
        <taxon>Myxococcota</taxon>
        <taxon>Polyangia</taxon>
        <taxon>Polyangiales</taxon>
        <taxon>Labilitrichaceae</taxon>
        <taxon>Labilithrix</taxon>
    </lineage>
</organism>
<dbReference type="CDD" id="cd00082">
    <property type="entry name" value="HisKA"/>
    <property type="match status" value="1"/>
</dbReference>
<reference evidence="10 11" key="1">
    <citation type="submission" date="2015-08" db="EMBL/GenBank/DDBJ databases">
        <authorList>
            <person name="Babu N.S."/>
            <person name="Beckwith C.J."/>
            <person name="Beseler K.G."/>
            <person name="Brison A."/>
            <person name="Carone J.V."/>
            <person name="Caskin T.P."/>
            <person name="Diamond M."/>
            <person name="Durham M.E."/>
            <person name="Foxe J.M."/>
            <person name="Go M."/>
            <person name="Henderson B.A."/>
            <person name="Jones I.B."/>
            <person name="McGettigan J.A."/>
            <person name="Micheletti S.J."/>
            <person name="Nasrallah M.E."/>
            <person name="Ortiz D."/>
            <person name="Piller C.R."/>
            <person name="Privatt S.R."/>
            <person name="Schneider S.L."/>
            <person name="Sharp S."/>
            <person name="Smith T.C."/>
            <person name="Stanton J.D."/>
            <person name="Ullery H.E."/>
            <person name="Wilson R.J."/>
            <person name="Serrano M.G."/>
            <person name="Buck G."/>
            <person name="Lee V."/>
            <person name="Wang Y."/>
            <person name="Carvalho R."/>
            <person name="Voegtly L."/>
            <person name="Shi R."/>
            <person name="Duckworth R."/>
            <person name="Johnson A."/>
            <person name="Loviza R."/>
            <person name="Walstead R."/>
            <person name="Shah Z."/>
            <person name="Kiflezghi M."/>
            <person name="Wade K."/>
            <person name="Ball S.L."/>
            <person name="Bradley K.W."/>
            <person name="Asai D.J."/>
            <person name="Bowman C.A."/>
            <person name="Russell D.A."/>
            <person name="Pope W.H."/>
            <person name="Jacobs-Sera D."/>
            <person name="Hendrix R.W."/>
            <person name="Hatfull G.F."/>
        </authorList>
    </citation>
    <scope>NUCLEOTIDE SEQUENCE [LARGE SCALE GENOMIC DNA]</scope>
    <source>
        <strain evidence="10 11">DSM 27648</strain>
    </source>
</reference>
<dbReference type="InterPro" id="IPR036890">
    <property type="entry name" value="HATPase_C_sf"/>
</dbReference>
<evidence type="ECO:0000256" key="4">
    <source>
        <dbReference type="ARBA" id="ARBA00022679"/>
    </source>
</evidence>
<dbReference type="Gene3D" id="3.30.450.20">
    <property type="entry name" value="PAS domain"/>
    <property type="match status" value="1"/>
</dbReference>
<dbReference type="Gene3D" id="1.10.287.130">
    <property type="match status" value="1"/>
</dbReference>
<dbReference type="EMBL" id="CP012333">
    <property type="protein sequence ID" value="AKU93647.1"/>
    <property type="molecule type" value="Genomic_DNA"/>
</dbReference>
<dbReference type="InterPro" id="IPR013656">
    <property type="entry name" value="PAS_4"/>
</dbReference>
<dbReference type="KEGG" id="llu:AKJ09_00311"/>
<dbReference type="InterPro" id="IPR036097">
    <property type="entry name" value="HisK_dim/P_sf"/>
</dbReference>
<dbReference type="SUPFAM" id="SSF55785">
    <property type="entry name" value="PYP-like sensor domain (PAS domain)"/>
    <property type="match status" value="2"/>
</dbReference>
<evidence type="ECO:0000313" key="10">
    <source>
        <dbReference type="EMBL" id="AKU93647.1"/>
    </source>
</evidence>
<evidence type="ECO:0000256" key="6">
    <source>
        <dbReference type="ARBA" id="ARBA00022777"/>
    </source>
</evidence>
<evidence type="ECO:0000313" key="11">
    <source>
        <dbReference type="Proteomes" id="UP000064967"/>
    </source>
</evidence>
<dbReference type="PANTHER" id="PTHR43065">
    <property type="entry name" value="SENSOR HISTIDINE KINASE"/>
    <property type="match status" value="1"/>
</dbReference>
<dbReference type="InterPro" id="IPR035965">
    <property type="entry name" value="PAS-like_dom_sf"/>
</dbReference>